<comment type="caution">
    <text evidence="1">The sequence shown here is derived from an EMBL/GenBank/DDBJ whole genome shotgun (WGS) entry which is preliminary data.</text>
</comment>
<dbReference type="Proteomes" id="UP001215280">
    <property type="component" value="Unassembled WGS sequence"/>
</dbReference>
<evidence type="ECO:0000313" key="2">
    <source>
        <dbReference type="Proteomes" id="UP001215280"/>
    </source>
</evidence>
<name>A0AAD7KD55_9AGAR</name>
<evidence type="ECO:0000313" key="1">
    <source>
        <dbReference type="EMBL" id="KAJ7782274.1"/>
    </source>
</evidence>
<keyword evidence="2" id="KW-1185">Reference proteome</keyword>
<accession>A0AAD7KD55</accession>
<protein>
    <submittedName>
        <fullName evidence="1">Uncharacterized protein</fullName>
    </submittedName>
</protein>
<dbReference type="EMBL" id="JARJLG010000003">
    <property type="protein sequence ID" value="KAJ7782274.1"/>
    <property type="molecule type" value="Genomic_DNA"/>
</dbReference>
<organism evidence="1 2">
    <name type="scientific">Mycena maculata</name>
    <dbReference type="NCBI Taxonomy" id="230809"/>
    <lineage>
        <taxon>Eukaryota</taxon>
        <taxon>Fungi</taxon>
        <taxon>Dikarya</taxon>
        <taxon>Basidiomycota</taxon>
        <taxon>Agaricomycotina</taxon>
        <taxon>Agaricomycetes</taxon>
        <taxon>Agaricomycetidae</taxon>
        <taxon>Agaricales</taxon>
        <taxon>Marasmiineae</taxon>
        <taxon>Mycenaceae</taxon>
        <taxon>Mycena</taxon>
    </lineage>
</organism>
<sequence length="240" mass="26848">MSWGGLYYGEAFTILRFSAHLTKEDIIFMFPISGGIYSDWFLEKVQPIPDVCKSKLTIDMVTTIAALHLGILGRPRPSLAPTYEEVDVILKLEDYGTQGVLDAFMAKAWTNASNGEDGPHPGDAFRRQTLELDNVGGMTQYMAKVQGMPTEIEEKLERRVRSFLWAEKSQVRINKETVYAQSDVGGKNLLDIIARNEAIAITWLKTYLSFGPDRPLWCFVADEILAKKAVGGDFNADEAM</sequence>
<proteinExistence type="predicted"/>
<reference evidence="1" key="1">
    <citation type="submission" date="2023-03" db="EMBL/GenBank/DDBJ databases">
        <title>Massive genome expansion in bonnet fungi (Mycena s.s.) driven by repeated elements and novel gene families across ecological guilds.</title>
        <authorList>
            <consortium name="Lawrence Berkeley National Laboratory"/>
            <person name="Harder C.B."/>
            <person name="Miyauchi S."/>
            <person name="Viragh M."/>
            <person name="Kuo A."/>
            <person name="Thoen E."/>
            <person name="Andreopoulos B."/>
            <person name="Lu D."/>
            <person name="Skrede I."/>
            <person name="Drula E."/>
            <person name="Henrissat B."/>
            <person name="Morin E."/>
            <person name="Kohler A."/>
            <person name="Barry K."/>
            <person name="LaButti K."/>
            <person name="Morin E."/>
            <person name="Salamov A."/>
            <person name="Lipzen A."/>
            <person name="Mereny Z."/>
            <person name="Hegedus B."/>
            <person name="Baldrian P."/>
            <person name="Stursova M."/>
            <person name="Weitz H."/>
            <person name="Taylor A."/>
            <person name="Grigoriev I.V."/>
            <person name="Nagy L.G."/>
            <person name="Martin F."/>
            <person name="Kauserud H."/>
        </authorList>
    </citation>
    <scope>NUCLEOTIDE SEQUENCE</scope>
    <source>
        <strain evidence="1">CBHHK188m</strain>
    </source>
</reference>
<gene>
    <name evidence="1" type="ORF">DFH07DRAFT_949069</name>
</gene>
<dbReference type="AlphaFoldDB" id="A0AAD7KD55"/>